<gene>
    <name evidence="2" type="ORF">SAMN04487893_10830</name>
</gene>
<organism evidence="2 3">
    <name type="scientific">Myroides guanonis</name>
    <dbReference type="NCBI Taxonomy" id="1150112"/>
    <lineage>
        <taxon>Bacteria</taxon>
        <taxon>Pseudomonadati</taxon>
        <taxon>Bacteroidota</taxon>
        <taxon>Flavobacteriia</taxon>
        <taxon>Flavobacteriales</taxon>
        <taxon>Flavobacteriaceae</taxon>
        <taxon>Myroides</taxon>
    </lineage>
</organism>
<accession>A0A1I3RKU7</accession>
<protein>
    <recommendedName>
        <fullName evidence="4">Outer membrane autotransporter barrel domain-containing protein</fullName>
    </recommendedName>
</protein>
<evidence type="ECO:0008006" key="4">
    <source>
        <dbReference type="Google" id="ProtNLM"/>
    </source>
</evidence>
<evidence type="ECO:0000256" key="1">
    <source>
        <dbReference type="SAM" id="SignalP"/>
    </source>
</evidence>
<feature type="chain" id="PRO_5017219864" description="Outer membrane autotransporter barrel domain-containing protein" evidence="1">
    <location>
        <begin position="20"/>
        <end position="184"/>
    </location>
</feature>
<dbReference type="Proteomes" id="UP000243887">
    <property type="component" value="Unassembled WGS sequence"/>
</dbReference>
<dbReference type="OrthoDB" id="768080at2"/>
<dbReference type="STRING" id="1150112.SAMN04487893_10830"/>
<dbReference type="EMBL" id="FORU01000008">
    <property type="protein sequence ID" value="SFJ45796.1"/>
    <property type="molecule type" value="Genomic_DNA"/>
</dbReference>
<dbReference type="SUPFAM" id="SSF103515">
    <property type="entry name" value="Autotransporter"/>
    <property type="match status" value="1"/>
</dbReference>
<evidence type="ECO:0000313" key="2">
    <source>
        <dbReference type="EMBL" id="SFJ45796.1"/>
    </source>
</evidence>
<sequence>MRKLLVLVMLLGSTVAVKAQAVNEVKVNIINTIISASVELGYEHFIDRDQSVGVDLMINDRFSYYPESKSKGKKFNTNSIAANYNFYFGGEDNANGSGYSVSPFLKYRFGDFEENGKNELNEVIKETTNMDSFIIGVGVGYKWVRNDSFAVQPFVNIGRNFSEDVNDRFMAVELNAGVTLGYRF</sequence>
<dbReference type="RefSeq" id="WP_090679225.1">
    <property type="nucleotide sequence ID" value="NZ_FORU01000008.1"/>
</dbReference>
<evidence type="ECO:0000313" key="3">
    <source>
        <dbReference type="Proteomes" id="UP000243887"/>
    </source>
</evidence>
<dbReference type="InterPro" id="IPR021958">
    <property type="entry name" value="DUF3575"/>
</dbReference>
<dbReference type="AlphaFoldDB" id="A0A1I3RKU7"/>
<dbReference type="InterPro" id="IPR036709">
    <property type="entry name" value="Autotransporte_beta_dom_sf"/>
</dbReference>
<feature type="signal peptide" evidence="1">
    <location>
        <begin position="1"/>
        <end position="19"/>
    </location>
</feature>
<reference evidence="3" key="1">
    <citation type="submission" date="2016-10" db="EMBL/GenBank/DDBJ databases">
        <authorList>
            <person name="Varghese N."/>
            <person name="Submissions S."/>
        </authorList>
    </citation>
    <scope>NUCLEOTIDE SEQUENCE [LARGE SCALE GENOMIC DNA]</scope>
    <source>
        <strain evidence="3">DSM 26542</strain>
    </source>
</reference>
<dbReference type="Pfam" id="PF12099">
    <property type="entry name" value="DUF3575"/>
    <property type="match status" value="1"/>
</dbReference>
<name>A0A1I3RKU7_9FLAO</name>
<keyword evidence="3" id="KW-1185">Reference proteome</keyword>
<proteinExistence type="predicted"/>
<keyword evidence="1" id="KW-0732">Signal</keyword>